<feature type="compositionally biased region" description="Basic and acidic residues" evidence="1">
    <location>
        <begin position="57"/>
        <end position="70"/>
    </location>
</feature>
<evidence type="ECO:0000313" key="3">
    <source>
        <dbReference type="Proteomes" id="UP001066276"/>
    </source>
</evidence>
<name>A0AAV7NG45_PLEWA</name>
<sequence>MTPWTVVRGKGTLVIAQKGRESVTRNILFFKLYQSNSDTTENDLLLPPMDADGGESETSHVDTSEQDVRTHSGRCVENQGRPPGITLEGRKGDDLIETLEPGIGQERAMSTPPRGGSERYHLRPRLLPSSKLRDFLFK</sequence>
<evidence type="ECO:0000256" key="1">
    <source>
        <dbReference type="SAM" id="MobiDB-lite"/>
    </source>
</evidence>
<dbReference type="Proteomes" id="UP001066276">
    <property type="component" value="Chromosome 8"/>
</dbReference>
<dbReference type="AlphaFoldDB" id="A0AAV7NG45"/>
<protein>
    <submittedName>
        <fullName evidence="2">Uncharacterized protein</fullName>
    </submittedName>
</protein>
<dbReference type="EMBL" id="JANPWB010000012">
    <property type="protein sequence ID" value="KAJ1115032.1"/>
    <property type="molecule type" value="Genomic_DNA"/>
</dbReference>
<proteinExistence type="predicted"/>
<reference evidence="2" key="1">
    <citation type="journal article" date="2022" name="bioRxiv">
        <title>Sequencing and chromosome-scale assembly of the giantPleurodeles waltlgenome.</title>
        <authorList>
            <person name="Brown T."/>
            <person name="Elewa A."/>
            <person name="Iarovenko S."/>
            <person name="Subramanian E."/>
            <person name="Araus A.J."/>
            <person name="Petzold A."/>
            <person name="Susuki M."/>
            <person name="Suzuki K.-i.T."/>
            <person name="Hayashi T."/>
            <person name="Toyoda A."/>
            <person name="Oliveira C."/>
            <person name="Osipova E."/>
            <person name="Leigh N.D."/>
            <person name="Simon A."/>
            <person name="Yun M.H."/>
        </authorList>
    </citation>
    <scope>NUCLEOTIDE SEQUENCE</scope>
    <source>
        <strain evidence="2">20211129_DDA</strain>
        <tissue evidence="2">Liver</tissue>
    </source>
</reference>
<evidence type="ECO:0000313" key="2">
    <source>
        <dbReference type="EMBL" id="KAJ1115032.1"/>
    </source>
</evidence>
<feature type="region of interest" description="Disordered" evidence="1">
    <location>
        <begin position="39"/>
        <end position="123"/>
    </location>
</feature>
<comment type="caution">
    <text evidence="2">The sequence shown here is derived from an EMBL/GenBank/DDBJ whole genome shotgun (WGS) entry which is preliminary data.</text>
</comment>
<accession>A0AAV7NG45</accession>
<gene>
    <name evidence="2" type="ORF">NDU88_003260</name>
</gene>
<organism evidence="2 3">
    <name type="scientific">Pleurodeles waltl</name>
    <name type="common">Iberian ribbed newt</name>
    <dbReference type="NCBI Taxonomy" id="8319"/>
    <lineage>
        <taxon>Eukaryota</taxon>
        <taxon>Metazoa</taxon>
        <taxon>Chordata</taxon>
        <taxon>Craniata</taxon>
        <taxon>Vertebrata</taxon>
        <taxon>Euteleostomi</taxon>
        <taxon>Amphibia</taxon>
        <taxon>Batrachia</taxon>
        <taxon>Caudata</taxon>
        <taxon>Salamandroidea</taxon>
        <taxon>Salamandridae</taxon>
        <taxon>Pleurodelinae</taxon>
        <taxon>Pleurodeles</taxon>
    </lineage>
</organism>
<keyword evidence="3" id="KW-1185">Reference proteome</keyword>